<comment type="caution">
    <text evidence="1">The sequence shown here is derived from an EMBL/GenBank/DDBJ whole genome shotgun (WGS) entry which is preliminary data.</text>
</comment>
<proteinExistence type="predicted"/>
<keyword evidence="2" id="KW-1185">Reference proteome</keyword>
<dbReference type="Proteomes" id="UP001396898">
    <property type="component" value="Unassembled WGS sequence"/>
</dbReference>
<protein>
    <submittedName>
        <fullName evidence="1">Uncharacterized protein</fullName>
    </submittedName>
</protein>
<organism evidence="1 2">
    <name type="scientific">Apiospora marii</name>
    <dbReference type="NCBI Taxonomy" id="335849"/>
    <lineage>
        <taxon>Eukaryota</taxon>
        <taxon>Fungi</taxon>
        <taxon>Dikarya</taxon>
        <taxon>Ascomycota</taxon>
        <taxon>Pezizomycotina</taxon>
        <taxon>Sordariomycetes</taxon>
        <taxon>Xylariomycetidae</taxon>
        <taxon>Amphisphaeriales</taxon>
        <taxon>Apiosporaceae</taxon>
        <taxon>Apiospora</taxon>
    </lineage>
</organism>
<evidence type="ECO:0000313" key="2">
    <source>
        <dbReference type="Proteomes" id="UP001396898"/>
    </source>
</evidence>
<name>A0ABR1RBA8_9PEZI</name>
<sequence>MRFLLARRGAQFGLYIGKSPWASAAREAWHSFTDNYVPLYLSGRCHVCGTRRTLTFASMSRSGHSFAQENMGNKDEGSSNTDVIVYVRRVAAAAAAPSQPPIGRHPPGAKIARVEEAKRQRTIWPAEKANQAGDD</sequence>
<accession>A0ABR1RBA8</accession>
<gene>
    <name evidence="1" type="ORF">PG991_012925</name>
</gene>
<dbReference type="EMBL" id="JAQQWI010000017">
    <property type="protein sequence ID" value="KAK8006628.1"/>
    <property type="molecule type" value="Genomic_DNA"/>
</dbReference>
<reference evidence="1 2" key="1">
    <citation type="submission" date="2023-01" db="EMBL/GenBank/DDBJ databases">
        <title>Analysis of 21 Apiospora genomes using comparative genomics revels a genus with tremendous synthesis potential of carbohydrate active enzymes and secondary metabolites.</title>
        <authorList>
            <person name="Sorensen T."/>
        </authorList>
    </citation>
    <scope>NUCLEOTIDE SEQUENCE [LARGE SCALE GENOMIC DNA]</scope>
    <source>
        <strain evidence="1 2">CBS 20057</strain>
    </source>
</reference>
<evidence type="ECO:0000313" key="1">
    <source>
        <dbReference type="EMBL" id="KAK8006628.1"/>
    </source>
</evidence>